<name>A0A926F3D2_9FIRM</name>
<dbReference type="Proteomes" id="UP000601522">
    <property type="component" value="Unassembled WGS sequence"/>
</dbReference>
<dbReference type="AlphaFoldDB" id="A0A926F3D2"/>
<keyword evidence="2" id="KW-1185">Reference proteome</keyword>
<evidence type="ECO:0000313" key="2">
    <source>
        <dbReference type="Proteomes" id="UP000601522"/>
    </source>
</evidence>
<accession>A0A926F3D2</accession>
<dbReference type="RefSeq" id="WP_249324023.1">
    <property type="nucleotide sequence ID" value="NZ_JACRTK010000003.1"/>
</dbReference>
<organism evidence="1 2">
    <name type="scientific">Wansuia hejianensis</name>
    <dbReference type="NCBI Taxonomy" id="2763667"/>
    <lineage>
        <taxon>Bacteria</taxon>
        <taxon>Bacillati</taxon>
        <taxon>Bacillota</taxon>
        <taxon>Clostridia</taxon>
        <taxon>Lachnospirales</taxon>
        <taxon>Lachnospiraceae</taxon>
        <taxon>Wansuia</taxon>
    </lineage>
</organism>
<dbReference type="EMBL" id="JACRTK010000003">
    <property type="protein sequence ID" value="MBC8591159.1"/>
    <property type="molecule type" value="Genomic_DNA"/>
</dbReference>
<sequence>MSKLFMYGTSLEGIEQLMVMVPNFQPRRSGIVINNYFSCRGGDEDCKMSVINVDDSCKNCGYDDWNFKVNMDKKIYKDLVMDCFGRIKNKFLSARLKELSKSFKGEVFLNYQHKERFYNFLQEENCGIDNISSRFLAILFLLSADKNLWRNSEEILKNNRIDLKNICLKDTDTNTYALYQTVKTISSGKECIKINEIADRDLIEDMTFKAIINSALINRYGAELFLINK</sequence>
<proteinExistence type="predicted"/>
<gene>
    <name evidence="1" type="ORF">H8689_08540</name>
</gene>
<protein>
    <submittedName>
        <fullName evidence="1">Uncharacterized protein</fullName>
    </submittedName>
</protein>
<evidence type="ECO:0000313" key="1">
    <source>
        <dbReference type="EMBL" id="MBC8591159.1"/>
    </source>
</evidence>
<comment type="caution">
    <text evidence="1">The sequence shown here is derived from an EMBL/GenBank/DDBJ whole genome shotgun (WGS) entry which is preliminary data.</text>
</comment>
<reference evidence="1 2" key="1">
    <citation type="submission" date="2020-08" db="EMBL/GenBank/DDBJ databases">
        <title>Genome public.</title>
        <authorList>
            <person name="Liu C."/>
            <person name="Sun Q."/>
        </authorList>
    </citation>
    <scope>NUCLEOTIDE SEQUENCE [LARGE SCALE GENOMIC DNA]</scope>
    <source>
        <strain evidence="1 2">NSJ-26</strain>
    </source>
</reference>